<evidence type="ECO:0000313" key="1">
    <source>
        <dbReference type="EMBL" id="GER31180.1"/>
    </source>
</evidence>
<organism evidence="1 2">
    <name type="scientific">Striga asiatica</name>
    <name type="common">Asiatic witchweed</name>
    <name type="synonym">Buchnera asiatica</name>
    <dbReference type="NCBI Taxonomy" id="4170"/>
    <lineage>
        <taxon>Eukaryota</taxon>
        <taxon>Viridiplantae</taxon>
        <taxon>Streptophyta</taxon>
        <taxon>Embryophyta</taxon>
        <taxon>Tracheophyta</taxon>
        <taxon>Spermatophyta</taxon>
        <taxon>Magnoliopsida</taxon>
        <taxon>eudicotyledons</taxon>
        <taxon>Gunneridae</taxon>
        <taxon>Pentapetalae</taxon>
        <taxon>asterids</taxon>
        <taxon>lamiids</taxon>
        <taxon>Lamiales</taxon>
        <taxon>Orobanchaceae</taxon>
        <taxon>Buchnereae</taxon>
        <taxon>Striga</taxon>
    </lineage>
</organism>
<reference evidence="2" key="1">
    <citation type="journal article" date="2019" name="Curr. Biol.">
        <title>Genome Sequence of Striga asiatica Provides Insight into the Evolution of Plant Parasitism.</title>
        <authorList>
            <person name="Yoshida S."/>
            <person name="Kim S."/>
            <person name="Wafula E.K."/>
            <person name="Tanskanen J."/>
            <person name="Kim Y.M."/>
            <person name="Honaas L."/>
            <person name="Yang Z."/>
            <person name="Spallek T."/>
            <person name="Conn C.E."/>
            <person name="Ichihashi Y."/>
            <person name="Cheong K."/>
            <person name="Cui S."/>
            <person name="Der J.P."/>
            <person name="Gundlach H."/>
            <person name="Jiao Y."/>
            <person name="Hori C."/>
            <person name="Ishida J.K."/>
            <person name="Kasahara H."/>
            <person name="Kiba T."/>
            <person name="Kim M.S."/>
            <person name="Koo N."/>
            <person name="Laohavisit A."/>
            <person name="Lee Y.H."/>
            <person name="Lumba S."/>
            <person name="McCourt P."/>
            <person name="Mortimer J.C."/>
            <person name="Mutuku J.M."/>
            <person name="Nomura T."/>
            <person name="Sasaki-Sekimoto Y."/>
            <person name="Seto Y."/>
            <person name="Wang Y."/>
            <person name="Wakatake T."/>
            <person name="Sakakibara H."/>
            <person name="Demura T."/>
            <person name="Yamaguchi S."/>
            <person name="Yoneyama K."/>
            <person name="Manabe R.I."/>
            <person name="Nelson D.C."/>
            <person name="Schulman A.H."/>
            <person name="Timko M.P."/>
            <person name="dePamphilis C.W."/>
            <person name="Choi D."/>
            <person name="Shirasu K."/>
        </authorList>
    </citation>
    <scope>NUCLEOTIDE SEQUENCE [LARGE SCALE GENOMIC DNA]</scope>
    <source>
        <strain evidence="2">cv. UVA1</strain>
    </source>
</reference>
<accession>A0A5A7PER6</accession>
<dbReference type="GO" id="GO:0016740">
    <property type="term" value="F:transferase activity"/>
    <property type="evidence" value="ECO:0007669"/>
    <property type="project" value="UniProtKB-KW"/>
</dbReference>
<dbReference type="OrthoDB" id="1100063at2759"/>
<keyword evidence="1" id="KW-0808">Transferase</keyword>
<protein>
    <submittedName>
        <fullName evidence="1">Polynucleotidyl transferase</fullName>
    </submittedName>
</protein>
<dbReference type="Proteomes" id="UP000325081">
    <property type="component" value="Unassembled WGS sequence"/>
</dbReference>
<proteinExistence type="predicted"/>
<keyword evidence="2" id="KW-1185">Reference proteome</keyword>
<gene>
    <name evidence="1" type="ORF">STAS_07167</name>
</gene>
<sequence length="320" mass="35600">MGYMQWLYSDLLVGRLVTGYWETIVSIGRLRRMGNLLLVPLTGLLFRQKRSTTGAYGESFGDGPVRKGSVTSYGWCPSKEESVLHVLRDCSEASEVWIRLVPSHVQHSFFTLDLKEWLTSNLLNSSGPSIDVDNWECFFGVTLLASAKCTGASRVSRLIRWEAPPTSWVKVNSDGAHNKSSDTHGRWLGGFTMTIGLLEQMGVTSWSSYDLGYGISSSCSGSEFCSRLFGVLGSLKFSRSSSSFSSRSPVSFHDFFRYHDYRRSAKMTFFDTMIMAIGMTFFDTAIGASSFADDDDPTELAAYSLESLVPVGQARREVRL</sequence>
<name>A0A5A7PER6_STRAF</name>
<comment type="caution">
    <text evidence="1">The sequence shown here is derived from an EMBL/GenBank/DDBJ whole genome shotgun (WGS) entry which is preliminary data.</text>
</comment>
<dbReference type="AlphaFoldDB" id="A0A5A7PER6"/>
<dbReference type="EMBL" id="BKCP01004439">
    <property type="protein sequence ID" value="GER31180.1"/>
    <property type="molecule type" value="Genomic_DNA"/>
</dbReference>
<evidence type="ECO:0000313" key="2">
    <source>
        <dbReference type="Proteomes" id="UP000325081"/>
    </source>
</evidence>